<dbReference type="OrthoDB" id="8719215at2"/>
<dbReference type="RefSeq" id="WP_142640853.1">
    <property type="nucleotide sequence ID" value="NZ_VDGI01000001.1"/>
</dbReference>
<dbReference type="EMBL" id="VDGI01000001">
    <property type="protein sequence ID" value="TQR21728.1"/>
    <property type="molecule type" value="Genomic_DNA"/>
</dbReference>
<keyword evidence="2" id="KW-1185">Reference proteome</keyword>
<gene>
    <name evidence="1" type="ORF">FG384_01880</name>
</gene>
<dbReference type="InterPro" id="IPR006542">
    <property type="entry name" value="DUF1093"/>
</dbReference>
<protein>
    <submittedName>
        <fullName evidence="1">YxeA family protein</fullName>
    </submittedName>
</protein>
<dbReference type="Proteomes" id="UP000316626">
    <property type="component" value="Unassembled WGS sequence"/>
</dbReference>
<evidence type="ECO:0000313" key="2">
    <source>
        <dbReference type="Proteomes" id="UP000316626"/>
    </source>
</evidence>
<accession>A0A544TW96</accession>
<proteinExistence type="predicted"/>
<organism evidence="1 2">
    <name type="scientific">Psychrobacillus vulpis</name>
    <dbReference type="NCBI Taxonomy" id="2325572"/>
    <lineage>
        <taxon>Bacteria</taxon>
        <taxon>Bacillati</taxon>
        <taxon>Bacillota</taxon>
        <taxon>Bacilli</taxon>
        <taxon>Bacillales</taxon>
        <taxon>Bacillaceae</taxon>
        <taxon>Psychrobacillus</taxon>
    </lineage>
</organism>
<comment type="caution">
    <text evidence="1">The sequence shown here is derived from an EMBL/GenBank/DDBJ whole genome shotgun (WGS) entry which is preliminary data.</text>
</comment>
<sequence length="119" mass="13651">MKKFLTIVGILFVVGVAGLFALTKIDFNRMNADNYYLQITEDGVQHENKLDDGSVMISYSYKLEATNADGETIPLEFTAHKNLREDAYLKMYVKKDDQVSSYDEVKFEDIPKKAQEKLK</sequence>
<dbReference type="SUPFAM" id="SSF159121">
    <property type="entry name" value="BC4932-like"/>
    <property type="match status" value="1"/>
</dbReference>
<dbReference type="Gene3D" id="2.40.50.480">
    <property type="match status" value="1"/>
</dbReference>
<evidence type="ECO:0000313" key="1">
    <source>
        <dbReference type="EMBL" id="TQR21728.1"/>
    </source>
</evidence>
<dbReference type="InterPro" id="IPR036166">
    <property type="entry name" value="YxeA-like_sf"/>
</dbReference>
<reference evidence="1 2" key="1">
    <citation type="submission" date="2019-06" db="EMBL/GenBank/DDBJ databases">
        <title>Psychrobacillus vulpis sp. nov., a new species isolated from feces of a red fox that inhabits in The Tablas de Daimiel Natural Park, Albacete, Spain.</title>
        <authorList>
            <person name="Rodriguez M."/>
            <person name="Reina J.C."/>
            <person name="Bejar V."/>
            <person name="Llamas I."/>
        </authorList>
    </citation>
    <scope>NUCLEOTIDE SEQUENCE [LARGE SCALE GENOMIC DNA]</scope>
    <source>
        <strain evidence="1 2">Z8</strain>
    </source>
</reference>
<dbReference type="AlphaFoldDB" id="A0A544TW96"/>
<dbReference type="NCBIfam" id="TIGR01655">
    <property type="entry name" value="yxeA_fam"/>
    <property type="match status" value="1"/>
</dbReference>
<dbReference type="Pfam" id="PF06486">
    <property type="entry name" value="DUF1093"/>
    <property type="match status" value="1"/>
</dbReference>
<name>A0A544TW96_9BACI</name>
<dbReference type="PANTHER" id="PTHR36433">
    <property type="entry name" value="HYPOTHETICAL CYTOSOLIC PROTEIN"/>
    <property type="match status" value="1"/>
</dbReference>
<dbReference type="PANTHER" id="PTHR36433:SF2">
    <property type="entry name" value="YXEA FAMILY PROTEIN"/>
    <property type="match status" value="1"/>
</dbReference>